<gene>
    <name evidence="3" type="ORF">BN869_000002657_1</name>
    <name evidence="4" type="ORF">IM811_007760</name>
</gene>
<dbReference type="InterPro" id="IPR041800">
    <property type="entry name" value="ASCC2_CUE"/>
</dbReference>
<reference evidence="3" key="1">
    <citation type="submission" date="2015-01" db="EMBL/GenBank/DDBJ databases">
        <authorList>
            <person name="Durling Mikael"/>
        </authorList>
    </citation>
    <scope>NUCLEOTIDE SEQUENCE</scope>
</reference>
<dbReference type="InterPro" id="IPR009060">
    <property type="entry name" value="UBA-like_sf"/>
</dbReference>
<feature type="compositionally biased region" description="Acidic residues" evidence="1">
    <location>
        <begin position="464"/>
        <end position="478"/>
    </location>
</feature>
<sequence>MSKFPPFAPFPRASWRQHLAPQDWNSLLEAWLTLCQASLSLSDDQLRANIKADDSVILFLDSFMEETAEDGLDSLGSYSALFLRVIFQLTSRLLAVSASTTDARLFEFPFLSNFARVYSKKLAAPVFTSLFSKHGTVAEASLTSLKKLLIPHLESGIKGDLKLVHSKLTRLNYLLHASPDACALLLAGSDFFDGLVTCFRVMNPPLRKTIITTVYVCLIGLTENEPPKWSMLGDQLYVLKSAADSHKQGPLNVNDSLVPELVTCTPVLKVLLRRAESSGSATQLLKNRITALMEFKKGPMIRPKGHGRRKLDKGKGKQTQEDTQAEIHVHKMSQITQIQDLFPDLGAGFIAKCLDEYNEDVELVVANLLSESLPPHLATADRSEPLSSQTPRSKHSGIPAQQAVPSQLPTRKNVFDDDDFDRLVADTSKISFGKKPRKTADEILADRSSAPGKAAILSALAALDPDDDERDDTYDADDVGGTVDSANQEADTGDDKNEEILFRAWQLDAKVFDRDAATRRSNPRTKLREETGMADEALEGWALMLTRNPQQRRRLELKYEFSGQQVQLDRTSWRASPAGSGTEDNDSDRGASRGGRGGRGRGRGYGGPGRGRGGGNVAGPTGEKETEAARRRKEANKGSRANHNRRDARAKKMSRGGFAG</sequence>
<name>A0A0B7JTH4_BIOOC</name>
<evidence type="ECO:0000313" key="4">
    <source>
        <dbReference type="EMBL" id="KAF9756816.1"/>
    </source>
</evidence>
<proteinExistence type="predicted"/>
<dbReference type="InterPro" id="IPR003892">
    <property type="entry name" value="CUE"/>
</dbReference>
<dbReference type="Gene3D" id="1.10.8.10">
    <property type="entry name" value="DNA helicase RuvA subunit, C-terminal domain"/>
    <property type="match status" value="1"/>
</dbReference>
<dbReference type="SUPFAM" id="SSF46934">
    <property type="entry name" value="UBA-like"/>
    <property type="match status" value="1"/>
</dbReference>
<dbReference type="CDD" id="cd14364">
    <property type="entry name" value="CUE_ASCC2"/>
    <property type="match status" value="1"/>
</dbReference>
<feature type="compositionally biased region" description="Basic residues" evidence="1">
    <location>
        <begin position="630"/>
        <end position="654"/>
    </location>
</feature>
<dbReference type="EMBL" id="JADCTT010000002">
    <property type="protein sequence ID" value="KAF9756816.1"/>
    <property type="molecule type" value="Genomic_DNA"/>
</dbReference>
<dbReference type="GO" id="GO:0043130">
    <property type="term" value="F:ubiquitin binding"/>
    <property type="evidence" value="ECO:0007669"/>
    <property type="project" value="InterPro"/>
</dbReference>
<protein>
    <recommendedName>
        <fullName evidence="2">CUE domain-containing protein</fullName>
    </recommendedName>
</protein>
<dbReference type="InterPro" id="IPR052586">
    <property type="entry name" value="ASCC2"/>
</dbReference>
<feature type="compositionally biased region" description="Gly residues" evidence="1">
    <location>
        <begin position="603"/>
        <end position="617"/>
    </location>
</feature>
<dbReference type="SMART" id="SM00546">
    <property type="entry name" value="CUE"/>
    <property type="match status" value="1"/>
</dbReference>
<evidence type="ECO:0000256" key="1">
    <source>
        <dbReference type="SAM" id="MobiDB-lite"/>
    </source>
</evidence>
<dbReference type="AlphaFoldDB" id="A0A0B7JTH4"/>
<dbReference type="PANTHER" id="PTHR21494:SF0">
    <property type="entry name" value="ACTIVATING SIGNAL COINTEGRATOR 1 COMPLEX SUBUNIT 2"/>
    <property type="match status" value="1"/>
</dbReference>
<dbReference type="PROSITE" id="PS51140">
    <property type="entry name" value="CUE"/>
    <property type="match status" value="1"/>
</dbReference>
<evidence type="ECO:0000259" key="2">
    <source>
        <dbReference type="PROSITE" id="PS51140"/>
    </source>
</evidence>
<organism evidence="3">
    <name type="scientific">Bionectria ochroleuca</name>
    <name type="common">Gliocladium roseum</name>
    <dbReference type="NCBI Taxonomy" id="29856"/>
    <lineage>
        <taxon>Eukaryota</taxon>
        <taxon>Fungi</taxon>
        <taxon>Dikarya</taxon>
        <taxon>Ascomycota</taxon>
        <taxon>Pezizomycotina</taxon>
        <taxon>Sordariomycetes</taxon>
        <taxon>Hypocreomycetidae</taxon>
        <taxon>Hypocreales</taxon>
        <taxon>Bionectriaceae</taxon>
        <taxon>Clonostachys</taxon>
    </lineage>
</organism>
<feature type="domain" description="CUE" evidence="2">
    <location>
        <begin position="330"/>
        <end position="373"/>
    </location>
</feature>
<evidence type="ECO:0000313" key="3">
    <source>
        <dbReference type="EMBL" id="CEO46602.1"/>
    </source>
</evidence>
<feature type="region of interest" description="Disordered" evidence="1">
    <location>
        <begin position="464"/>
        <end position="494"/>
    </location>
</feature>
<feature type="region of interest" description="Disordered" evidence="1">
    <location>
        <begin position="563"/>
        <end position="660"/>
    </location>
</feature>
<accession>A0A0B7JTH4</accession>
<reference evidence="4" key="2">
    <citation type="submission" date="2020-10" db="EMBL/GenBank/DDBJ databases">
        <title>High-Quality Genome Resource of Clonostachys rosea strain S41 by Oxford Nanopore Long-Read Sequencing.</title>
        <authorList>
            <person name="Wang H."/>
        </authorList>
    </citation>
    <scope>NUCLEOTIDE SEQUENCE</scope>
    <source>
        <strain evidence="4">S41</strain>
    </source>
</reference>
<dbReference type="PANTHER" id="PTHR21494">
    <property type="entry name" value="ACTIVATING SIGNAL COINTEGRATOR 1 COMPLEX SUBUNIT 2 ASC-1 COMPLEX SUBUNIT P100"/>
    <property type="match status" value="1"/>
</dbReference>
<dbReference type="EMBL" id="CDPU01000005">
    <property type="protein sequence ID" value="CEO46602.1"/>
    <property type="molecule type" value="Genomic_DNA"/>
</dbReference>
<feature type="region of interest" description="Disordered" evidence="1">
    <location>
        <begin position="378"/>
        <end position="407"/>
    </location>
</feature>
<dbReference type="Proteomes" id="UP000616885">
    <property type="component" value="Unassembled WGS sequence"/>
</dbReference>
<feature type="compositionally biased region" description="Polar residues" evidence="1">
    <location>
        <begin position="563"/>
        <end position="574"/>
    </location>
</feature>
<dbReference type="Pfam" id="PF02845">
    <property type="entry name" value="CUE"/>
    <property type="match status" value="1"/>
</dbReference>